<dbReference type="Gene3D" id="1.10.10.10">
    <property type="entry name" value="Winged helix-like DNA-binding domain superfamily/Winged helix DNA-binding domain"/>
    <property type="match status" value="1"/>
</dbReference>
<dbReference type="SUPFAM" id="SSF46785">
    <property type="entry name" value="Winged helix' DNA-binding domain"/>
    <property type="match status" value="1"/>
</dbReference>
<dbReference type="RefSeq" id="WP_068705422.1">
    <property type="nucleotide sequence ID" value="NZ_JAUOSG010000003.1"/>
</dbReference>
<dbReference type="EMBL" id="MAKX01000013">
    <property type="protein sequence ID" value="OCK42656.1"/>
    <property type="molecule type" value="Genomic_DNA"/>
</dbReference>
<feature type="binding site" evidence="1">
    <location>
        <position position="90"/>
    </location>
    <ligand>
        <name>Zn(2+)</name>
        <dbReference type="ChEBI" id="CHEBI:29105"/>
    </ligand>
</feature>
<dbReference type="AlphaFoldDB" id="A0A1B9XYT6"/>
<keyword evidence="1" id="KW-0862">Zinc</keyword>
<evidence type="ECO:0000313" key="3">
    <source>
        <dbReference type="EMBL" id="OCK42656.1"/>
    </source>
</evidence>
<comment type="cofactor">
    <cofactor evidence="1">
        <name>Zn(2+)</name>
        <dbReference type="ChEBI" id="CHEBI:29105"/>
    </cofactor>
    <text evidence="1">Binds 1 zinc ion per subunit.</text>
</comment>
<dbReference type="GO" id="GO:0046872">
    <property type="term" value="F:metal ion binding"/>
    <property type="evidence" value="ECO:0007669"/>
    <property type="project" value="UniProtKB-KW"/>
</dbReference>
<dbReference type="InterPro" id="IPR036388">
    <property type="entry name" value="WH-like_DNA-bd_sf"/>
</dbReference>
<keyword evidence="4" id="KW-1185">Reference proteome</keyword>
<proteinExistence type="predicted"/>
<evidence type="ECO:0000256" key="1">
    <source>
        <dbReference type="PIRSR" id="PIRSR602481-1"/>
    </source>
</evidence>
<feature type="binding site" evidence="2">
    <location>
        <position position="78"/>
    </location>
    <ligand>
        <name>Fe cation</name>
        <dbReference type="ChEBI" id="CHEBI:24875"/>
    </ligand>
</feature>
<dbReference type="InterPro" id="IPR002481">
    <property type="entry name" value="FUR"/>
</dbReference>
<reference evidence="3 4" key="1">
    <citation type="submission" date="2016-06" db="EMBL/GenBank/DDBJ databases">
        <title>Draft Genome Sequence of Tenacibaculum soleae UCD-KL19.</title>
        <authorList>
            <person name="Eisen J.A."/>
            <person name="Coil D.A."/>
            <person name="Lujan K.M."/>
        </authorList>
    </citation>
    <scope>NUCLEOTIDE SEQUENCE [LARGE SCALE GENOMIC DNA]</scope>
    <source>
        <strain evidence="3 4">UCD-KL19</strain>
    </source>
</reference>
<dbReference type="Pfam" id="PF01475">
    <property type="entry name" value="FUR"/>
    <property type="match status" value="1"/>
</dbReference>
<keyword evidence="2" id="KW-0408">Iron</keyword>
<accession>A0A1B9XYT6</accession>
<comment type="cofactor">
    <cofactor evidence="2">
        <name>Mn(2+)</name>
        <dbReference type="ChEBI" id="CHEBI:29035"/>
    </cofactor>
    <cofactor evidence="2">
        <name>Fe(2+)</name>
        <dbReference type="ChEBI" id="CHEBI:29033"/>
    </cofactor>
    <text evidence="2">Binds 1 Mn(2+) or Fe(2+) ion per subunit.</text>
</comment>
<dbReference type="InterPro" id="IPR036390">
    <property type="entry name" value="WH_DNA-bd_sf"/>
</dbReference>
<dbReference type="STRING" id="447689.BA195_10820"/>
<sequence>MGIIRKTKSVEAILNEFNNSSAAISVKKLLENLDFKFNKTTIYRVLDKLENDGVLHSFLGKNGLKWYAKCMGCSANKHNDIHPHFQCLDCGKVDCIPTSVIMPKIPNRQVIITQLLIQGKCETCVV</sequence>
<feature type="binding site" evidence="1">
    <location>
        <position position="87"/>
    </location>
    <ligand>
        <name>Zn(2+)</name>
        <dbReference type="ChEBI" id="CHEBI:29105"/>
    </ligand>
</feature>
<evidence type="ECO:0000256" key="2">
    <source>
        <dbReference type="PIRSR" id="PIRSR602481-2"/>
    </source>
</evidence>
<gene>
    <name evidence="3" type="ORF">BA195_10820</name>
</gene>
<evidence type="ECO:0000313" key="4">
    <source>
        <dbReference type="Proteomes" id="UP000093186"/>
    </source>
</evidence>
<dbReference type="OrthoDB" id="594893at2"/>
<dbReference type="GO" id="GO:0003700">
    <property type="term" value="F:DNA-binding transcription factor activity"/>
    <property type="evidence" value="ECO:0007669"/>
    <property type="project" value="InterPro"/>
</dbReference>
<name>A0A1B9XYT6_9FLAO</name>
<keyword evidence="1" id="KW-0479">Metal-binding</keyword>
<dbReference type="Proteomes" id="UP000093186">
    <property type="component" value="Unassembled WGS sequence"/>
</dbReference>
<organism evidence="3 4">
    <name type="scientific">Tenacibaculum soleae</name>
    <dbReference type="NCBI Taxonomy" id="447689"/>
    <lineage>
        <taxon>Bacteria</taxon>
        <taxon>Pseudomonadati</taxon>
        <taxon>Bacteroidota</taxon>
        <taxon>Flavobacteriia</taxon>
        <taxon>Flavobacteriales</taxon>
        <taxon>Flavobacteriaceae</taxon>
        <taxon>Tenacibaculum</taxon>
    </lineage>
</organism>
<protein>
    <submittedName>
        <fullName evidence="3">Transcriptional regulator</fullName>
    </submittedName>
</protein>
<comment type="caution">
    <text evidence="3">The sequence shown here is derived from an EMBL/GenBank/DDBJ whole genome shotgun (WGS) entry which is preliminary data.</text>
</comment>